<reference evidence="1 2" key="1">
    <citation type="submission" date="2013-02" db="EMBL/GenBank/DDBJ databases">
        <title>Insights into the proteome of triclosan-resistant Pseudomonas putida TRO1, isolated from activated sludge.</title>
        <authorList>
            <person name="Lolas I.B."/>
            <person name="Almeida B."/>
            <person name="Starnawski P.M."/>
            <person name="Soenderkaer M."/>
            <person name="Nielsen K.L."/>
            <person name="Nielsen J.L."/>
        </authorList>
    </citation>
    <scope>NUCLEOTIDE SEQUENCE [LARGE SCALE GENOMIC DNA]</scope>
    <source>
        <strain evidence="1 2">TRO1</strain>
    </source>
</reference>
<protein>
    <submittedName>
        <fullName evidence="1">Uncharacterized protein</fullName>
    </submittedName>
</protein>
<evidence type="ECO:0000313" key="1">
    <source>
        <dbReference type="EMBL" id="ENY79602.1"/>
    </source>
</evidence>
<dbReference type="EMBL" id="APBQ01000006">
    <property type="protein sequence ID" value="ENY79602.1"/>
    <property type="molecule type" value="Genomic_DNA"/>
</dbReference>
<accession>A0AAD2WG60</accession>
<evidence type="ECO:0000313" key="2">
    <source>
        <dbReference type="Proteomes" id="UP000013237"/>
    </source>
</evidence>
<dbReference type="AlphaFoldDB" id="A0AAD2WG60"/>
<comment type="caution">
    <text evidence="1">The sequence shown here is derived from an EMBL/GenBank/DDBJ whole genome shotgun (WGS) entry which is preliminary data.</text>
</comment>
<dbReference type="Proteomes" id="UP000013237">
    <property type="component" value="Unassembled WGS sequence"/>
</dbReference>
<organism evidence="1 2">
    <name type="scientific">Pseudomonas putida TRO1</name>
    <dbReference type="NCBI Taxonomy" id="1227924"/>
    <lineage>
        <taxon>Bacteria</taxon>
        <taxon>Pseudomonadati</taxon>
        <taxon>Pseudomonadota</taxon>
        <taxon>Gammaproteobacteria</taxon>
        <taxon>Pseudomonadales</taxon>
        <taxon>Pseudomonadaceae</taxon>
        <taxon>Pseudomonas</taxon>
    </lineage>
</organism>
<gene>
    <name evidence="1" type="ORF">C206_01342</name>
</gene>
<sequence length="64" mass="7482">MKRLDSLQAIGIFRIQLNISLGSKKPEKTRINYFWDETHKEGKFRKAITLRLSAGKHPMLRLTV</sequence>
<proteinExistence type="predicted"/>
<name>A0AAD2WG60_PSEPU</name>